<keyword evidence="13" id="KW-0464">Manganese</keyword>
<comment type="subunit">
    <text evidence="13">Homodimer.</text>
</comment>
<keyword evidence="3 13" id="KW-0963">Cytoplasm</keyword>
<dbReference type="CDD" id="cd00515">
    <property type="entry name" value="HAM1"/>
    <property type="match status" value="1"/>
</dbReference>
<feature type="binding site" evidence="13">
    <location>
        <begin position="136"/>
        <end position="139"/>
    </location>
    <ligand>
        <name>ITP</name>
        <dbReference type="ChEBI" id="CHEBI:61402"/>
    </ligand>
</feature>
<dbReference type="AlphaFoldDB" id="A0A0N4VEI7"/>
<keyword evidence="15" id="KW-1185">Reference proteome</keyword>
<dbReference type="GO" id="GO:0009117">
    <property type="term" value="P:nucleotide metabolic process"/>
    <property type="evidence" value="ECO:0007669"/>
    <property type="project" value="UniProtKB-KW"/>
</dbReference>
<feature type="binding site" evidence="13">
    <location>
        <position position="32"/>
    </location>
    <ligand>
        <name>Mg(2+)</name>
        <dbReference type="ChEBI" id="CHEBI:18420"/>
    </ligand>
</feature>
<reference evidence="16" key="1">
    <citation type="submission" date="2017-02" db="UniProtKB">
        <authorList>
            <consortium name="WormBaseParasite"/>
        </authorList>
    </citation>
    <scope>IDENTIFICATION</scope>
</reference>
<evidence type="ECO:0000256" key="4">
    <source>
        <dbReference type="ARBA" id="ARBA00022723"/>
    </source>
</evidence>
<dbReference type="InterPro" id="IPR027502">
    <property type="entry name" value="ITPase"/>
</dbReference>
<comment type="subcellular location">
    <subcellularLocation>
        <location evidence="1 13">Cytoplasm</location>
    </subcellularLocation>
</comment>
<comment type="similarity">
    <text evidence="2 13">Belongs to the HAM1 NTPase family.</text>
</comment>
<evidence type="ECO:0000256" key="9">
    <source>
        <dbReference type="ARBA" id="ARBA00054940"/>
    </source>
</evidence>
<evidence type="ECO:0000256" key="11">
    <source>
        <dbReference type="ARBA" id="ARBA00093255"/>
    </source>
</evidence>
<evidence type="ECO:0000256" key="1">
    <source>
        <dbReference type="ARBA" id="ARBA00004496"/>
    </source>
</evidence>
<dbReference type="STRING" id="51028.A0A0N4VEI7"/>
<evidence type="ECO:0000256" key="12">
    <source>
        <dbReference type="ARBA" id="ARBA00093271"/>
    </source>
</evidence>
<comment type="function">
    <text evidence="9">Pyrophosphatase that hydrolyzes the non-canonical purine nucleotides inosine triphosphate (ITP), deoxyinosine triphosphate (dITP) as well as 2'-deoxy-N-6-hydroxylaminopurine triphosphate (dHAPTP) and xanthosine 5'-triphosphate (XTP) to their respective monophosphate derivatives. The enzyme does not distinguish between the deoxy- and ribose forms. Probably excludes non-canonical purines from RNA and DNA precursor pools, thus preventing their incorporation into RNA and DNA and avoiding chromosomal lesions.</text>
</comment>
<dbReference type="FunFam" id="3.90.950.10:FF:000003">
    <property type="entry name" value="Inosine triphosphate pyrophosphatase"/>
    <property type="match status" value="1"/>
</dbReference>
<feature type="binding site" evidence="13">
    <location>
        <begin position="9"/>
        <end position="14"/>
    </location>
    <ligand>
        <name>ITP</name>
        <dbReference type="ChEBI" id="CHEBI:61402"/>
    </ligand>
</feature>
<dbReference type="Pfam" id="PF01725">
    <property type="entry name" value="Ham1p_like"/>
    <property type="match status" value="1"/>
</dbReference>
<keyword evidence="5 13" id="KW-0547">Nucleotide-binding</keyword>
<dbReference type="SUPFAM" id="SSF52972">
    <property type="entry name" value="ITPase-like"/>
    <property type="match status" value="1"/>
</dbReference>
<comment type="catalytic activity">
    <reaction evidence="10">
        <text>ITP + H2O = IMP + diphosphate + H(+)</text>
        <dbReference type="Rhea" id="RHEA:29399"/>
        <dbReference type="ChEBI" id="CHEBI:15377"/>
        <dbReference type="ChEBI" id="CHEBI:15378"/>
        <dbReference type="ChEBI" id="CHEBI:33019"/>
        <dbReference type="ChEBI" id="CHEBI:58053"/>
        <dbReference type="ChEBI" id="CHEBI:61402"/>
        <dbReference type="EC" id="3.6.1.66"/>
    </reaction>
    <physiologicalReaction direction="left-to-right" evidence="10">
        <dbReference type="Rhea" id="RHEA:29400"/>
    </physiologicalReaction>
</comment>
<comment type="catalytic activity">
    <reaction evidence="11">
        <text>dITP + H2O = dIMP + diphosphate + H(+)</text>
        <dbReference type="Rhea" id="RHEA:28342"/>
        <dbReference type="ChEBI" id="CHEBI:15377"/>
        <dbReference type="ChEBI" id="CHEBI:15378"/>
        <dbReference type="ChEBI" id="CHEBI:33019"/>
        <dbReference type="ChEBI" id="CHEBI:61194"/>
        <dbReference type="ChEBI" id="CHEBI:61382"/>
        <dbReference type="EC" id="3.6.1.66"/>
    </reaction>
    <physiologicalReaction direction="left-to-right" evidence="11">
        <dbReference type="Rhea" id="RHEA:28343"/>
    </physiologicalReaction>
</comment>
<feature type="binding site" evidence="13">
    <location>
        <position position="159"/>
    </location>
    <ligand>
        <name>ITP</name>
        <dbReference type="ChEBI" id="CHEBI:61402"/>
    </ligand>
</feature>
<protein>
    <recommendedName>
        <fullName evidence="13">Inosine triphosphate pyrophosphatase</fullName>
        <shortName evidence="13">ITPase</shortName>
        <shortName evidence="13">Inosine triphosphatase</shortName>
        <ecNumber evidence="13">3.6.1.66</ecNumber>
    </recommendedName>
    <alternativeName>
        <fullName evidence="13">Non-canonical purine NTP pyrophosphatase</fullName>
    </alternativeName>
    <alternativeName>
        <fullName evidence="13">Non-standard purine NTP pyrophosphatase</fullName>
    </alternativeName>
    <alternativeName>
        <fullName evidence="13">Nucleoside-triphosphate diphosphatase</fullName>
    </alternativeName>
    <alternativeName>
        <fullName evidence="13">Nucleoside-triphosphate pyrophosphatase</fullName>
        <shortName evidence="13">NTPase</shortName>
    </alternativeName>
    <alternativeName>
        <fullName evidence="13">XTP/dITP diphosphatase</fullName>
    </alternativeName>
</protein>
<comment type="function">
    <text evidence="13">Pyrophosphatase that hydrolyzes non-canonical purine nucleotides such as inosine triphosphate (ITP), deoxyinosine triphosphate (dITP) or xanthosine 5'-triphosphate (XTP) to their respective monophosphate derivatives. The enzyme does not distinguish between the deoxy- and ribose forms. Probably excludes non-canonical purines from RNA and DNA precursor pools, thus preventing their incorporation into RNA and DNA and avoiding chromosomal lesions.</text>
</comment>
<dbReference type="GO" id="GO:0000166">
    <property type="term" value="F:nucleotide binding"/>
    <property type="evidence" value="ECO:0007669"/>
    <property type="project" value="UniProtKB-KW"/>
</dbReference>
<evidence type="ECO:0000313" key="15">
    <source>
        <dbReference type="Proteomes" id="UP000274131"/>
    </source>
</evidence>
<dbReference type="GO" id="GO:0009204">
    <property type="term" value="P:deoxyribonucleoside triphosphate catabolic process"/>
    <property type="evidence" value="ECO:0007669"/>
    <property type="project" value="UniProtKB-UniRule"/>
</dbReference>
<gene>
    <name evidence="14" type="ORF">EVEC_LOCUS8539</name>
</gene>
<keyword evidence="8 13" id="KW-0546">Nucleotide metabolism</keyword>
<dbReference type="HAMAP" id="MF_03148">
    <property type="entry name" value="HAM1_NTPase"/>
    <property type="match status" value="1"/>
</dbReference>
<keyword evidence="4 13" id="KW-0479">Metal-binding</keyword>
<feature type="binding site" evidence="13">
    <location>
        <begin position="164"/>
        <end position="165"/>
    </location>
    <ligand>
        <name>ITP</name>
        <dbReference type="ChEBI" id="CHEBI:61402"/>
    </ligand>
</feature>
<dbReference type="EC" id="3.6.1.66" evidence="13"/>
<evidence type="ECO:0000256" key="6">
    <source>
        <dbReference type="ARBA" id="ARBA00022801"/>
    </source>
</evidence>
<keyword evidence="7 13" id="KW-0460">Magnesium</keyword>
<dbReference type="GO" id="GO:0046872">
    <property type="term" value="F:metal ion binding"/>
    <property type="evidence" value="ECO:0007669"/>
    <property type="project" value="UniProtKB-KW"/>
</dbReference>
<keyword evidence="6 13" id="KW-0378">Hydrolase</keyword>
<evidence type="ECO:0000313" key="14">
    <source>
        <dbReference type="EMBL" id="VDD93788.1"/>
    </source>
</evidence>
<dbReference type="GO" id="GO:0036220">
    <property type="term" value="F:ITP diphosphatase activity"/>
    <property type="evidence" value="ECO:0007669"/>
    <property type="project" value="UniProtKB-UniRule"/>
</dbReference>
<evidence type="ECO:0000313" key="16">
    <source>
        <dbReference type="WBParaSite" id="EVEC_0000909801-mRNA-1"/>
    </source>
</evidence>
<dbReference type="GO" id="GO:0035870">
    <property type="term" value="F:dITP diphosphatase activity"/>
    <property type="evidence" value="ECO:0007669"/>
    <property type="project" value="UniProtKB-UniRule"/>
</dbReference>
<comment type="catalytic activity">
    <reaction evidence="12">
        <text>N(6)-hydroxy-dATP + H2O = N(6)-hydroxy-dAMP + diphosphate + H(+)</text>
        <dbReference type="Rhea" id="RHEA:83971"/>
        <dbReference type="ChEBI" id="CHEBI:15377"/>
        <dbReference type="ChEBI" id="CHEBI:15378"/>
        <dbReference type="ChEBI" id="CHEBI:33019"/>
        <dbReference type="ChEBI" id="CHEBI:233529"/>
        <dbReference type="ChEBI" id="CHEBI:233530"/>
    </reaction>
    <physiologicalReaction direction="left-to-right" evidence="12">
        <dbReference type="Rhea" id="RHEA:83972"/>
    </physiologicalReaction>
</comment>
<evidence type="ECO:0000256" key="3">
    <source>
        <dbReference type="ARBA" id="ARBA00022490"/>
    </source>
</evidence>
<dbReference type="InterPro" id="IPR029001">
    <property type="entry name" value="ITPase-like_fam"/>
</dbReference>
<name>A0A0N4VEI7_ENTVE</name>
<proteinExistence type="inferred from homology"/>
<organism evidence="16">
    <name type="scientific">Enterobius vermicularis</name>
    <name type="common">Human pinworm</name>
    <dbReference type="NCBI Taxonomy" id="51028"/>
    <lineage>
        <taxon>Eukaryota</taxon>
        <taxon>Metazoa</taxon>
        <taxon>Ecdysozoa</taxon>
        <taxon>Nematoda</taxon>
        <taxon>Chromadorea</taxon>
        <taxon>Rhabditida</taxon>
        <taxon>Spirurina</taxon>
        <taxon>Oxyuridomorpha</taxon>
        <taxon>Oxyuroidea</taxon>
        <taxon>Oxyuridae</taxon>
        <taxon>Enterobius</taxon>
    </lineage>
</organism>
<dbReference type="PANTHER" id="PTHR11067">
    <property type="entry name" value="INOSINE TRIPHOSPHATE PYROPHOSPHATASE/HAM1 PROTEIN"/>
    <property type="match status" value="1"/>
</dbReference>
<comment type="cofactor">
    <cofactor evidence="13">
        <name>Mg(2+)</name>
        <dbReference type="ChEBI" id="CHEBI:18420"/>
    </cofactor>
    <cofactor evidence="13">
        <name>Mn(2+)</name>
        <dbReference type="ChEBI" id="CHEBI:29035"/>
    </cofactor>
    <text evidence="13">Binds 1 divalent metal cation per subunit; can use either Mg(2+) or Mn(2+).</text>
</comment>
<dbReference type="Proteomes" id="UP000274131">
    <property type="component" value="Unassembled WGS sequence"/>
</dbReference>
<reference evidence="14 15" key="2">
    <citation type="submission" date="2018-10" db="EMBL/GenBank/DDBJ databases">
        <authorList>
            <consortium name="Pathogen Informatics"/>
        </authorList>
    </citation>
    <scope>NUCLEOTIDE SEQUENCE [LARGE SCALE GENOMIC DNA]</scope>
</reference>
<feature type="binding site" evidence="13">
    <location>
        <position position="60"/>
    </location>
    <ligand>
        <name>Mg(2+)</name>
        <dbReference type="ChEBI" id="CHEBI:18420"/>
    </ligand>
</feature>
<dbReference type="OrthoDB" id="6288734at2759"/>
<sequence>MMKVVKFVTGNANKVSEVQAILSHHFAVNLPEYQGEPDDIVRRKCLAAVDHIDGPVIVEDTCLCFNALGGLPGPYIKWFLQKLKPAGLYRLLTGFEDKTAYALCTFAYCEGKGEPVELFRGRVDGQIVEPRGENYFGWDPCFEPKGYNQTYAEMERSLKNSLSHRFRALELLRKRLCPDTLNL</sequence>
<evidence type="ECO:0000256" key="5">
    <source>
        <dbReference type="ARBA" id="ARBA00022741"/>
    </source>
</evidence>
<dbReference type="EMBL" id="UXUI01009472">
    <property type="protein sequence ID" value="VDD93788.1"/>
    <property type="molecule type" value="Genomic_DNA"/>
</dbReference>
<dbReference type="PANTHER" id="PTHR11067:SF9">
    <property type="entry name" value="INOSINE TRIPHOSPHATE PYROPHOSPHATASE"/>
    <property type="match status" value="1"/>
</dbReference>
<evidence type="ECO:0000256" key="7">
    <source>
        <dbReference type="ARBA" id="ARBA00022842"/>
    </source>
</evidence>
<evidence type="ECO:0000256" key="2">
    <source>
        <dbReference type="ARBA" id="ARBA00008023"/>
    </source>
</evidence>
<evidence type="ECO:0000256" key="13">
    <source>
        <dbReference type="HAMAP-Rule" id="MF_03148"/>
    </source>
</evidence>
<feature type="binding site" evidence="13">
    <location>
        <begin position="60"/>
        <end position="61"/>
    </location>
    <ligand>
        <name>ITP</name>
        <dbReference type="ChEBI" id="CHEBI:61402"/>
    </ligand>
</feature>
<evidence type="ECO:0000256" key="10">
    <source>
        <dbReference type="ARBA" id="ARBA00093218"/>
    </source>
</evidence>
<dbReference type="Gene3D" id="3.90.950.10">
    <property type="match status" value="1"/>
</dbReference>
<accession>A0A0N4VEI7</accession>
<dbReference type="WBParaSite" id="EVEC_0000909801-mRNA-1">
    <property type="protein sequence ID" value="EVEC_0000909801-mRNA-1"/>
    <property type="gene ID" value="EVEC_0000909801"/>
</dbReference>
<dbReference type="GO" id="GO:0036222">
    <property type="term" value="F:XTP diphosphatase activity"/>
    <property type="evidence" value="ECO:0007669"/>
    <property type="project" value="UniProtKB-UniRule"/>
</dbReference>
<evidence type="ECO:0000256" key="8">
    <source>
        <dbReference type="ARBA" id="ARBA00023080"/>
    </source>
</evidence>
<dbReference type="InterPro" id="IPR002637">
    <property type="entry name" value="RdgB/HAM1"/>
</dbReference>
<comment type="catalytic activity">
    <reaction evidence="13">
        <text>XTP + H2O = XMP + diphosphate + H(+)</text>
        <dbReference type="Rhea" id="RHEA:28610"/>
        <dbReference type="ChEBI" id="CHEBI:15377"/>
        <dbReference type="ChEBI" id="CHEBI:15378"/>
        <dbReference type="ChEBI" id="CHEBI:33019"/>
        <dbReference type="ChEBI" id="CHEBI:57464"/>
        <dbReference type="ChEBI" id="CHEBI:61314"/>
        <dbReference type="EC" id="3.6.1.66"/>
    </reaction>
</comment>
<feature type="binding site" evidence="13">
    <location>
        <position position="44"/>
    </location>
    <ligand>
        <name>ITP</name>
        <dbReference type="ChEBI" id="CHEBI:61402"/>
    </ligand>
</feature>
<dbReference type="GO" id="GO:0005737">
    <property type="term" value="C:cytoplasm"/>
    <property type="evidence" value="ECO:0007669"/>
    <property type="project" value="UniProtKB-SubCell"/>
</dbReference>